<keyword evidence="1" id="KW-1133">Transmembrane helix</keyword>
<accession>A0A239LJW9</accession>
<dbReference type="OrthoDB" id="9786339at2"/>
<keyword evidence="1" id="KW-0472">Membrane</keyword>
<dbReference type="RefSeq" id="WP_089249794.1">
    <property type="nucleotide sequence ID" value="NZ_FZOW01000013.1"/>
</dbReference>
<evidence type="ECO:0000313" key="2">
    <source>
        <dbReference type="EMBL" id="SNT30761.1"/>
    </source>
</evidence>
<keyword evidence="1" id="KW-0812">Transmembrane</keyword>
<evidence type="ECO:0000313" key="3">
    <source>
        <dbReference type="Proteomes" id="UP000198327"/>
    </source>
</evidence>
<evidence type="ECO:0000256" key="1">
    <source>
        <dbReference type="SAM" id="Phobius"/>
    </source>
</evidence>
<proteinExistence type="predicted"/>
<feature type="transmembrane region" description="Helical" evidence="1">
    <location>
        <begin position="111"/>
        <end position="132"/>
    </location>
</feature>
<dbReference type="SUPFAM" id="SSF49785">
    <property type="entry name" value="Galactose-binding domain-like"/>
    <property type="match status" value="1"/>
</dbReference>
<organism evidence="2 3">
    <name type="scientific">Rhodococcoides kyotonense</name>
    <dbReference type="NCBI Taxonomy" id="398843"/>
    <lineage>
        <taxon>Bacteria</taxon>
        <taxon>Bacillati</taxon>
        <taxon>Actinomycetota</taxon>
        <taxon>Actinomycetes</taxon>
        <taxon>Mycobacteriales</taxon>
        <taxon>Nocardiaceae</taxon>
        <taxon>Rhodococcoides</taxon>
    </lineage>
</organism>
<reference evidence="3" key="1">
    <citation type="submission" date="2017-06" db="EMBL/GenBank/DDBJ databases">
        <authorList>
            <person name="Varghese N."/>
            <person name="Submissions S."/>
        </authorList>
    </citation>
    <scope>NUCLEOTIDE SEQUENCE [LARGE SCALE GENOMIC DNA]</scope>
    <source>
        <strain evidence="3">JCM 23211</strain>
    </source>
</reference>
<dbReference type="Proteomes" id="UP000198327">
    <property type="component" value="Unassembled WGS sequence"/>
</dbReference>
<dbReference type="EMBL" id="FZOW01000013">
    <property type="protein sequence ID" value="SNT30761.1"/>
    <property type="molecule type" value="Genomic_DNA"/>
</dbReference>
<dbReference type="InterPro" id="IPR008979">
    <property type="entry name" value="Galactose-bd-like_sf"/>
</dbReference>
<sequence length="306" mass="32939">MSASVRPGIVLADRYRLLEKKPSPDSASSWLARDLTTGYELGVKVVDMDVLEPDNPRSDALATYADRSRIPPRVLVTPPYVLLIDERGRRGRRRSRRRDDEEPPMSSRARILAAVAALAVLVFCGGAGWLIATSVFGRGGQNVAVPSLSAARVSTSDWAGGALRPTSAEAWSAVRYPDNADDAGRAIDANPATRWYTDTYRTAFGTPDNGIGLLIGFDEPVDIDEVWIASDAVGTVVEIRTPPESDDGFDSTRVIGTGVLKQGTTHIPIEPATRARSVLVWISELAATDSGYESWIGEVGATDTAR</sequence>
<gene>
    <name evidence="2" type="ORF">SAMN05421642_113111</name>
</gene>
<protein>
    <submittedName>
        <fullName evidence="2">Uncharacterized protein</fullName>
    </submittedName>
</protein>
<dbReference type="AlphaFoldDB" id="A0A239LJW9"/>
<name>A0A239LJW9_9NOCA</name>
<keyword evidence="3" id="KW-1185">Reference proteome</keyword>